<dbReference type="Gramene" id="PGSC0003DMT400085687">
    <property type="protein sequence ID" value="PGSC0003DMT400085687"/>
    <property type="gene ID" value="PGSC0003DMG400035258"/>
</dbReference>
<reference evidence="2" key="1">
    <citation type="journal article" date="2011" name="Nature">
        <title>Genome sequence and analysis of the tuber crop potato.</title>
        <authorList>
            <consortium name="The Potato Genome Sequencing Consortium"/>
        </authorList>
    </citation>
    <scope>NUCLEOTIDE SEQUENCE [LARGE SCALE GENOMIC DNA]</scope>
    <source>
        <strain evidence="2">cv. DM1-3 516 R44</strain>
    </source>
</reference>
<proteinExistence type="predicted"/>
<dbReference type="HOGENOM" id="CLU_029307_9_0_1"/>
<keyword evidence="2" id="KW-1185">Reference proteome</keyword>
<protein>
    <submittedName>
        <fullName evidence="1">Uncharacterized protein</fullName>
    </submittedName>
</protein>
<organism evidence="1 2">
    <name type="scientific">Solanum tuberosum</name>
    <name type="common">Potato</name>
    <dbReference type="NCBI Taxonomy" id="4113"/>
    <lineage>
        <taxon>Eukaryota</taxon>
        <taxon>Viridiplantae</taxon>
        <taxon>Streptophyta</taxon>
        <taxon>Embryophyta</taxon>
        <taxon>Tracheophyta</taxon>
        <taxon>Spermatophyta</taxon>
        <taxon>Magnoliopsida</taxon>
        <taxon>eudicotyledons</taxon>
        <taxon>Gunneridae</taxon>
        <taxon>Pentapetalae</taxon>
        <taxon>asterids</taxon>
        <taxon>lamiids</taxon>
        <taxon>Solanales</taxon>
        <taxon>Solanaceae</taxon>
        <taxon>Solanoideae</taxon>
        <taxon>Solaneae</taxon>
        <taxon>Solanum</taxon>
    </lineage>
</organism>
<name>M1DA24_SOLTU</name>
<evidence type="ECO:0000313" key="2">
    <source>
        <dbReference type="Proteomes" id="UP000011115"/>
    </source>
</evidence>
<dbReference type="InParanoid" id="M1DA24"/>
<dbReference type="EnsemblPlants" id="PGSC0003DMT400085687">
    <property type="protein sequence ID" value="PGSC0003DMT400085687"/>
    <property type="gene ID" value="PGSC0003DMG400035258"/>
</dbReference>
<dbReference type="AlphaFoldDB" id="M1DA24"/>
<sequence>MVPRCNVGSPKVTELEDAEGQSKNAMELTKGWITDLFAYLIDHMSKTNKETEKDQVLATLFTQLDQVAKKIMELETLDKKKDRYISPHERIEPKVYEGGQIEKILSLILHKVEEHDKVLNEIKENASLLNEMTASLSITIQLLETQMGHVLSRLYPTNQD</sequence>
<reference evidence="1" key="2">
    <citation type="submission" date="2015-06" db="UniProtKB">
        <authorList>
            <consortium name="EnsemblPlants"/>
        </authorList>
    </citation>
    <scope>IDENTIFICATION</scope>
    <source>
        <strain evidence="1">DM1-3 516 R44</strain>
    </source>
</reference>
<dbReference type="PaxDb" id="4113-PGSC0003DMT400085687"/>
<evidence type="ECO:0000313" key="1">
    <source>
        <dbReference type="EnsemblPlants" id="PGSC0003DMT400085687"/>
    </source>
</evidence>
<accession>M1DA24</accession>
<dbReference type="Proteomes" id="UP000011115">
    <property type="component" value="Unassembled WGS sequence"/>
</dbReference>